<feature type="compositionally biased region" description="Polar residues" evidence="1">
    <location>
        <begin position="165"/>
        <end position="182"/>
    </location>
</feature>
<sequence length="298" mass="34560">MYDVKKIRRPPCETWTKLKTKLRERFVSSYYAKDLYSVDKYFKEMKIYMMRAQIEESQEATLYLRDLVYHATKVESQLKRKLSSSKSYPSTTSWKGKEREKERFRRDKSPKKRSEVSHGQKDVVPPSTSSSSKSSSINAWKKGNIASKRPNRRTMVLRENREVESGSSQEDTSPSSRGNSSREGSHYESDLLMVRRLMSSLVGENVEIKLCYLIIDGGSSVNMASLRLVEKLVLLTLPYPKPYKLQWLNEKRELMVDRKVTHDGISNRFSFVYFGEKCFVVGSNEVKVDDEKVKAIQS</sequence>
<dbReference type="Proteomes" id="UP000257109">
    <property type="component" value="Unassembled WGS sequence"/>
</dbReference>
<evidence type="ECO:0000313" key="2">
    <source>
        <dbReference type="EMBL" id="RDX76590.1"/>
    </source>
</evidence>
<accession>A0A371FEA2</accession>
<feature type="compositionally biased region" description="Low complexity" evidence="1">
    <location>
        <begin position="127"/>
        <end position="136"/>
    </location>
</feature>
<dbReference type="EMBL" id="QJKJ01009447">
    <property type="protein sequence ID" value="RDX76590.1"/>
    <property type="molecule type" value="Genomic_DNA"/>
</dbReference>
<evidence type="ECO:0000313" key="3">
    <source>
        <dbReference type="Proteomes" id="UP000257109"/>
    </source>
</evidence>
<keyword evidence="3" id="KW-1185">Reference proteome</keyword>
<feature type="compositionally biased region" description="Basic and acidic residues" evidence="1">
    <location>
        <begin position="95"/>
        <end position="121"/>
    </location>
</feature>
<evidence type="ECO:0008006" key="4">
    <source>
        <dbReference type="Google" id="ProtNLM"/>
    </source>
</evidence>
<evidence type="ECO:0000256" key="1">
    <source>
        <dbReference type="SAM" id="MobiDB-lite"/>
    </source>
</evidence>
<feature type="non-terminal residue" evidence="2">
    <location>
        <position position="1"/>
    </location>
</feature>
<feature type="region of interest" description="Disordered" evidence="1">
    <location>
        <begin position="79"/>
        <end position="185"/>
    </location>
</feature>
<name>A0A371FEA2_MUCPR</name>
<comment type="caution">
    <text evidence="2">The sequence shown here is derived from an EMBL/GenBank/DDBJ whole genome shotgun (WGS) entry which is preliminary data.</text>
</comment>
<feature type="compositionally biased region" description="Low complexity" evidence="1">
    <location>
        <begin position="84"/>
        <end position="94"/>
    </location>
</feature>
<gene>
    <name evidence="2" type="ORF">CR513_43399</name>
</gene>
<dbReference type="PANTHER" id="PTHR35046:SF9">
    <property type="entry name" value="RNA-DIRECTED DNA POLYMERASE"/>
    <property type="match status" value="1"/>
</dbReference>
<dbReference type="AlphaFoldDB" id="A0A371FEA2"/>
<proteinExistence type="predicted"/>
<dbReference type="PANTHER" id="PTHR35046">
    <property type="entry name" value="ZINC KNUCKLE (CCHC-TYPE) FAMILY PROTEIN"/>
    <property type="match status" value="1"/>
</dbReference>
<organism evidence="2 3">
    <name type="scientific">Mucuna pruriens</name>
    <name type="common">Velvet bean</name>
    <name type="synonym">Dolichos pruriens</name>
    <dbReference type="NCBI Taxonomy" id="157652"/>
    <lineage>
        <taxon>Eukaryota</taxon>
        <taxon>Viridiplantae</taxon>
        <taxon>Streptophyta</taxon>
        <taxon>Embryophyta</taxon>
        <taxon>Tracheophyta</taxon>
        <taxon>Spermatophyta</taxon>
        <taxon>Magnoliopsida</taxon>
        <taxon>eudicotyledons</taxon>
        <taxon>Gunneridae</taxon>
        <taxon>Pentapetalae</taxon>
        <taxon>rosids</taxon>
        <taxon>fabids</taxon>
        <taxon>Fabales</taxon>
        <taxon>Fabaceae</taxon>
        <taxon>Papilionoideae</taxon>
        <taxon>50 kb inversion clade</taxon>
        <taxon>NPAAA clade</taxon>
        <taxon>indigoferoid/millettioid clade</taxon>
        <taxon>Phaseoleae</taxon>
        <taxon>Mucuna</taxon>
    </lineage>
</organism>
<reference evidence="2" key="1">
    <citation type="submission" date="2018-05" db="EMBL/GenBank/DDBJ databases">
        <title>Draft genome of Mucuna pruriens seed.</title>
        <authorList>
            <person name="Nnadi N.E."/>
            <person name="Vos R."/>
            <person name="Hasami M.H."/>
            <person name="Devisetty U.K."/>
            <person name="Aguiy J.C."/>
        </authorList>
    </citation>
    <scope>NUCLEOTIDE SEQUENCE [LARGE SCALE GENOMIC DNA]</scope>
    <source>
        <strain evidence="2">JCA_2017</strain>
    </source>
</reference>
<protein>
    <recommendedName>
        <fullName evidence="4">Retrotransposon gag domain-containing protein</fullName>
    </recommendedName>
</protein>